<feature type="transmembrane region" description="Helical" evidence="2">
    <location>
        <begin position="73"/>
        <end position="94"/>
    </location>
</feature>
<evidence type="ECO:0000256" key="2">
    <source>
        <dbReference type="SAM" id="Phobius"/>
    </source>
</evidence>
<evidence type="ECO:0008006" key="5">
    <source>
        <dbReference type="Google" id="ProtNLM"/>
    </source>
</evidence>
<feature type="region of interest" description="Disordered" evidence="1">
    <location>
        <begin position="119"/>
        <end position="141"/>
    </location>
</feature>
<dbReference type="Proteomes" id="UP000588647">
    <property type="component" value="Unassembled WGS sequence"/>
</dbReference>
<evidence type="ECO:0000256" key="1">
    <source>
        <dbReference type="SAM" id="MobiDB-lite"/>
    </source>
</evidence>
<reference evidence="3 4" key="1">
    <citation type="submission" date="2020-08" db="EMBL/GenBank/DDBJ databases">
        <title>Genomic Encyclopedia of Type Strains, Phase IV (KMG-IV): sequencing the most valuable type-strain genomes for metagenomic binning, comparative biology and taxonomic classification.</title>
        <authorList>
            <person name="Goeker M."/>
        </authorList>
    </citation>
    <scope>NUCLEOTIDE SEQUENCE [LARGE SCALE GENOMIC DNA]</scope>
    <source>
        <strain evidence="3 4">DSM 103570</strain>
    </source>
</reference>
<name>A0A7W6HDW1_9HYPH</name>
<keyword evidence="2" id="KW-1133">Transmembrane helix</keyword>
<proteinExistence type="predicted"/>
<keyword evidence="4" id="KW-1185">Reference proteome</keyword>
<feature type="transmembrane region" description="Helical" evidence="2">
    <location>
        <begin position="12"/>
        <end position="37"/>
    </location>
</feature>
<gene>
    <name evidence="3" type="ORF">GGR03_002223</name>
</gene>
<accession>A0A7W6HDW1</accession>
<dbReference type="AlphaFoldDB" id="A0A7W6HDW1"/>
<protein>
    <recommendedName>
        <fullName evidence="5">Transmembrane protein</fullName>
    </recommendedName>
</protein>
<dbReference type="RefSeq" id="WP_183207862.1">
    <property type="nucleotide sequence ID" value="NZ_JAAAMM010000002.1"/>
</dbReference>
<keyword evidence="2" id="KW-0812">Transmembrane</keyword>
<sequence length="141" mass="14945">MTSDTLLTTATVWWGELLAAAFAHPVLATTGLTLALLSLLLSRSLTIFIASAFLAVAAVFGSEPVADPLKRAVFAAGCFAVILVVSLAAMTLRLRLRDARATARRASAEAAEWRRLYEEEAASQDAWEVTPASARTAVPDA</sequence>
<organism evidence="3 4">
    <name type="scientific">Aurantimonas endophytica</name>
    <dbReference type="NCBI Taxonomy" id="1522175"/>
    <lineage>
        <taxon>Bacteria</taxon>
        <taxon>Pseudomonadati</taxon>
        <taxon>Pseudomonadota</taxon>
        <taxon>Alphaproteobacteria</taxon>
        <taxon>Hyphomicrobiales</taxon>
        <taxon>Aurantimonadaceae</taxon>
        <taxon>Aurantimonas</taxon>
    </lineage>
</organism>
<evidence type="ECO:0000313" key="3">
    <source>
        <dbReference type="EMBL" id="MBB4003148.1"/>
    </source>
</evidence>
<keyword evidence="2" id="KW-0472">Membrane</keyword>
<dbReference type="EMBL" id="JACIEM010000002">
    <property type="protein sequence ID" value="MBB4003148.1"/>
    <property type="molecule type" value="Genomic_DNA"/>
</dbReference>
<evidence type="ECO:0000313" key="4">
    <source>
        <dbReference type="Proteomes" id="UP000588647"/>
    </source>
</evidence>
<feature type="transmembrane region" description="Helical" evidence="2">
    <location>
        <begin position="44"/>
        <end position="61"/>
    </location>
</feature>
<comment type="caution">
    <text evidence="3">The sequence shown here is derived from an EMBL/GenBank/DDBJ whole genome shotgun (WGS) entry which is preliminary data.</text>
</comment>